<accession>A0A1I1IYY1</accession>
<evidence type="ECO:0008006" key="3">
    <source>
        <dbReference type="Google" id="ProtNLM"/>
    </source>
</evidence>
<organism evidence="1 2">
    <name type="scientific">Parapedobacter composti</name>
    <dbReference type="NCBI Taxonomy" id="623281"/>
    <lineage>
        <taxon>Bacteria</taxon>
        <taxon>Pseudomonadati</taxon>
        <taxon>Bacteroidota</taxon>
        <taxon>Sphingobacteriia</taxon>
        <taxon>Sphingobacteriales</taxon>
        <taxon>Sphingobacteriaceae</taxon>
        <taxon>Parapedobacter</taxon>
    </lineage>
</organism>
<keyword evidence="2" id="KW-1185">Reference proteome</keyword>
<dbReference type="AlphaFoldDB" id="A0A1I1IYY1"/>
<dbReference type="EMBL" id="FOLL01000010">
    <property type="protein sequence ID" value="SFC41071.1"/>
    <property type="molecule type" value="Genomic_DNA"/>
</dbReference>
<evidence type="ECO:0000313" key="1">
    <source>
        <dbReference type="EMBL" id="SFC41071.1"/>
    </source>
</evidence>
<dbReference type="Gene3D" id="3.40.30.10">
    <property type="entry name" value="Glutaredoxin"/>
    <property type="match status" value="1"/>
</dbReference>
<evidence type="ECO:0000313" key="2">
    <source>
        <dbReference type="Proteomes" id="UP000199577"/>
    </source>
</evidence>
<gene>
    <name evidence="1" type="ORF">SAMN05421747_11099</name>
</gene>
<dbReference type="STRING" id="623281.SAMN05421747_11099"/>
<sequence length="403" mass="45569">MNLYRISLISSALFLLFSCHPPSEKKSKANTDVANPYVYKPSMGNLRVTGNINDLQTASEIRYIKLLDDRKRDSLATAALTNGSFTLTARLPMHEVYFLEIAGKSTRRGTSGLDWKEHIPVYLEGGSELTLQHQPFNHDGSISKAKFSIAGGGEEQQLINDWQNALNDAWAEKESQMEHFSLGAGGATKLTDTKNDSGNREADITQGFIQQKRPLVTSLFLIYTTNEHRQYATDYRALHEAVSSHARQTKYGIDLAQRLDRILSPVQRLDPETQLMAVNKGLAPINWEGFSHFDFLLLSFWKSGDKGQHTEILRLEKQAPALDALKTAVIHLSVDHRFTTWEKLSEPLNLQHNYKIRKEALQPLIDSLYLTDLPRYVLIRPNGDMLNADVAIEHLPDILEEMK</sequence>
<proteinExistence type="predicted"/>
<dbReference type="Proteomes" id="UP000199577">
    <property type="component" value="Unassembled WGS sequence"/>
</dbReference>
<name>A0A1I1IYY1_9SPHI</name>
<reference evidence="1 2" key="1">
    <citation type="submission" date="2016-10" db="EMBL/GenBank/DDBJ databases">
        <authorList>
            <person name="de Groot N.N."/>
        </authorList>
    </citation>
    <scope>NUCLEOTIDE SEQUENCE [LARGE SCALE GENOMIC DNA]</scope>
    <source>
        <strain evidence="1 2">DSM 22900</strain>
    </source>
</reference>
<dbReference type="PROSITE" id="PS51257">
    <property type="entry name" value="PROKAR_LIPOPROTEIN"/>
    <property type="match status" value="1"/>
</dbReference>
<protein>
    <recommendedName>
        <fullName evidence="3">DUF4369 domain-containing protein</fullName>
    </recommendedName>
</protein>
<dbReference type="OrthoDB" id="787483at2"/>